<protein>
    <submittedName>
        <fullName evidence="1">Uncharacterized protein</fullName>
    </submittedName>
</protein>
<evidence type="ECO:0000313" key="1">
    <source>
        <dbReference type="EMBL" id="TFV96464.1"/>
    </source>
</evidence>
<sequence length="200" mass="22245">MRFDDLFDDLEGQLEQELHAEEADLRIEEERLRLGRLGLRDRMMALARERSTDAVAALRLELVGGTVVVVRPTTFGKDWLAGDLIDGSPWHPQGIVPIAAVAALVLDRAQVDPSLESSAATQDRLIDRIGLPFVLRDLGRRRSSVELVTATGSLHGTIDRVGRDHLDLAVHEAGTPRRDRAVRQYRVVPFAHVRLVRLVG</sequence>
<keyword evidence="2" id="KW-1185">Reference proteome</keyword>
<name>A0A4Y9QV84_9MICO</name>
<dbReference type="RefSeq" id="WP_135121148.1">
    <property type="nucleotide sequence ID" value="NZ_SPQZ01000005.1"/>
</dbReference>
<proteinExistence type="predicted"/>
<reference evidence="1 2" key="1">
    <citation type="journal article" date="2018" name="J. Microbiol.">
        <title>Leifsonia flava sp. nov., a novel actinobacterium isolated from the rhizosphere of Aquilegia viridiflora.</title>
        <authorList>
            <person name="Cai Y."/>
            <person name="Tao W.Z."/>
            <person name="Ma Y.J."/>
            <person name="Cheng J."/>
            <person name="Zhang M.Y."/>
            <person name="Zhang Y.X."/>
        </authorList>
    </citation>
    <scope>NUCLEOTIDE SEQUENCE [LARGE SCALE GENOMIC DNA]</scope>
    <source>
        <strain evidence="1 2">SYP-B2174</strain>
    </source>
</reference>
<organism evidence="1 2">
    <name type="scientific">Orlajensenia leifsoniae</name>
    <dbReference type="NCBI Taxonomy" id="2561933"/>
    <lineage>
        <taxon>Bacteria</taxon>
        <taxon>Bacillati</taxon>
        <taxon>Actinomycetota</taxon>
        <taxon>Actinomycetes</taxon>
        <taxon>Micrococcales</taxon>
        <taxon>Microbacteriaceae</taxon>
        <taxon>Orlajensenia</taxon>
    </lineage>
</organism>
<comment type="caution">
    <text evidence="1">The sequence shown here is derived from an EMBL/GenBank/DDBJ whole genome shotgun (WGS) entry which is preliminary data.</text>
</comment>
<evidence type="ECO:0000313" key="2">
    <source>
        <dbReference type="Proteomes" id="UP000298127"/>
    </source>
</evidence>
<dbReference type="AlphaFoldDB" id="A0A4Y9QV84"/>
<gene>
    <name evidence="1" type="ORF">E4M00_14220</name>
</gene>
<accession>A0A4Y9QV84</accession>
<dbReference type="EMBL" id="SPQZ01000005">
    <property type="protein sequence ID" value="TFV96464.1"/>
    <property type="molecule type" value="Genomic_DNA"/>
</dbReference>
<dbReference type="Proteomes" id="UP000298127">
    <property type="component" value="Unassembled WGS sequence"/>
</dbReference>